<sequence length="230" mass="27638">MIKRLLEKIPFENENRALFKKEIQIIINYFKDNNYNCYIKEILYNTYLSISKNKKVCYIRLKWDNKYLTKYEFIIFRYSFNSKKIEAFRTKEVTIINGDEDLDFVIKEIENKLQEDNQFDLISENYKSKDIAKNSLLEEYNKLLKENGFKTKIVKEKILRNVNEILFFTKYRENAIEPNVIFALWISENSKNNITVSSIAYMNGKLDVGDFYSYETMEKVSIDKLEMLII</sequence>
<dbReference type="EMBL" id="CACRTO010000041">
    <property type="protein sequence ID" value="VYU54618.1"/>
    <property type="molecule type" value="Genomic_DNA"/>
</dbReference>
<protein>
    <submittedName>
        <fullName evidence="1">Uncharacterized protein</fullName>
    </submittedName>
</protein>
<dbReference type="RefSeq" id="WP_156627247.1">
    <property type="nucleotide sequence ID" value="NZ_CACRTO010000041.1"/>
</dbReference>
<accession>A0A6N3FQW3</accession>
<gene>
    <name evidence="1" type="ORF">CTLFYP3_02805</name>
</gene>
<evidence type="ECO:0000313" key="1">
    <source>
        <dbReference type="EMBL" id="VYU54618.1"/>
    </source>
</evidence>
<name>A0A6N3FQW3_9CLOT</name>
<reference evidence="1" key="1">
    <citation type="submission" date="2019-11" db="EMBL/GenBank/DDBJ databases">
        <authorList>
            <person name="Feng L."/>
        </authorList>
    </citation>
    <scope>NUCLEOTIDE SEQUENCE</scope>
    <source>
        <strain evidence="1">CTertiumLFYP3</strain>
    </source>
</reference>
<proteinExistence type="predicted"/>
<dbReference type="AlphaFoldDB" id="A0A6N3FQW3"/>
<organism evidence="1">
    <name type="scientific">Clostridium tertium</name>
    <dbReference type="NCBI Taxonomy" id="1559"/>
    <lineage>
        <taxon>Bacteria</taxon>
        <taxon>Bacillati</taxon>
        <taxon>Bacillota</taxon>
        <taxon>Clostridia</taxon>
        <taxon>Eubacteriales</taxon>
        <taxon>Clostridiaceae</taxon>
        <taxon>Clostridium</taxon>
    </lineage>
</organism>